<dbReference type="EMBL" id="MN740020">
    <property type="protein sequence ID" value="QHT84588.1"/>
    <property type="molecule type" value="Genomic_DNA"/>
</dbReference>
<accession>A0A6C0HV27</accession>
<evidence type="ECO:0000313" key="2">
    <source>
        <dbReference type="EMBL" id="QHT84588.1"/>
    </source>
</evidence>
<dbReference type="AlphaFoldDB" id="A0A6C0HV27"/>
<sequence>MESGYICNICNKNYKSYKTLWKHNKDFHVIKKDILSTKNTLSTSFSPPINDRPKKTLRTICNYCNLTYASYNGVLKHEKICKEKNNDIIDISNNTISEQITTILKKDNVNKMTISKINKLLSQLNINNTTNNNTTNNNTTNNNTTTNNNGIINNNTFNIIQLGEEDLTNFLSKKEIISILNKKTNALLELLKVGHFNPKYPQLHSIILTDRNRNIVYVYSKKRKEFIIKNKDEVINDLIDYKVHDIEQFYGLYQDILEDHVKTQIETIIEDRYDNDDKPKQNKKIREDVQNLMYNNRNIVKHLLE</sequence>
<proteinExistence type="predicted"/>
<dbReference type="InterPro" id="IPR013087">
    <property type="entry name" value="Znf_C2H2_type"/>
</dbReference>
<reference evidence="2" key="1">
    <citation type="journal article" date="2020" name="Nature">
        <title>Giant virus diversity and host interactions through global metagenomics.</title>
        <authorList>
            <person name="Schulz F."/>
            <person name="Roux S."/>
            <person name="Paez-Espino D."/>
            <person name="Jungbluth S."/>
            <person name="Walsh D.A."/>
            <person name="Denef V.J."/>
            <person name="McMahon K.D."/>
            <person name="Konstantinidis K.T."/>
            <person name="Eloe-Fadrosh E.A."/>
            <person name="Kyrpides N.C."/>
            <person name="Woyke T."/>
        </authorList>
    </citation>
    <scope>NUCLEOTIDE SEQUENCE</scope>
    <source>
        <strain evidence="2">GVMAG-M-3300023184-177</strain>
    </source>
</reference>
<protein>
    <recommendedName>
        <fullName evidence="1">C2H2-type domain-containing protein</fullName>
    </recommendedName>
</protein>
<organism evidence="2">
    <name type="scientific">viral metagenome</name>
    <dbReference type="NCBI Taxonomy" id="1070528"/>
    <lineage>
        <taxon>unclassified sequences</taxon>
        <taxon>metagenomes</taxon>
        <taxon>organismal metagenomes</taxon>
    </lineage>
</organism>
<evidence type="ECO:0000259" key="1">
    <source>
        <dbReference type="PROSITE" id="PS50157"/>
    </source>
</evidence>
<feature type="domain" description="C2H2-type" evidence="1">
    <location>
        <begin position="5"/>
        <end position="33"/>
    </location>
</feature>
<name>A0A6C0HV27_9ZZZZ</name>
<dbReference type="PROSITE" id="PS00028">
    <property type="entry name" value="ZINC_FINGER_C2H2_1"/>
    <property type="match status" value="1"/>
</dbReference>
<dbReference type="PROSITE" id="PS50157">
    <property type="entry name" value="ZINC_FINGER_C2H2_2"/>
    <property type="match status" value="1"/>
</dbReference>